<dbReference type="PANTHER" id="PTHR12138">
    <property type="entry name" value="PRIMATE-EXPANDED PROTEIN FAMILY"/>
    <property type="match status" value="1"/>
</dbReference>
<reference evidence="1 2" key="1">
    <citation type="submission" date="2009-03" db="EMBL/GenBank/DDBJ databases">
        <authorList>
            <person name="Warren W."/>
            <person name="Ye L."/>
            <person name="Minx P."/>
            <person name="Worley K."/>
            <person name="Gibbs R."/>
            <person name="Wilson R.K."/>
        </authorList>
    </citation>
    <scope>NUCLEOTIDE SEQUENCE [LARGE SCALE GENOMIC DNA]</scope>
</reference>
<dbReference type="GeneTree" id="ENSGT01120000271815"/>
<protein>
    <submittedName>
        <fullName evidence="1">Uncharacterized protein</fullName>
    </submittedName>
</protein>
<organism evidence="1 2">
    <name type="scientific">Callithrix jacchus</name>
    <name type="common">White-tufted-ear marmoset</name>
    <name type="synonym">Simia Jacchus</name>
    <dbReference type="NCBI Taxonomy" id="9483"/>
    <lineage>
        <taxon>Eukaryota</taxon>
        <taxon>Metazoa</taxon>
        <taxon>Chordata</taxon>
        <taxon>Craniata</taxon>
        <taxon>Vertebrata</taxon>
        <taxon>Euteleostomi</taxon>
        <taxon>Mammalia</taxon>
        <taxon>Eutheria</taxon>
        <taxon>Euarchontoglires</taxon>
        <taxon>Primates</taxon>
        <taxon>Haplorrhini</taxon>
        <taxon>Platyrrhini</taxon>
        <taxon>Cebidae</taxon>
        <taxon>Callitrichinae</taxon>
        <taxon>Callithrix</taxon>
        <taxon>Callithrix</taxon>
    </lineage>
</organism>
<proteinExistence type="predicted"/>
<accession>A0A8I3ZYK7</accession>
<keyword evidence="2" id="KW-1185">Reference proteome</keyword>
<dbReference type="PANTHER" id="PTHR12138:SF162">
    <property type="entry name" value="CHROMOSOME UNDETERMINED SCAFFOLD_275, WHOLE GENOME SHOTGUN SEQUENCE"/>
    <property type="match status" value="1"/>
</dbReference>
<dbReference type="PRINTS" id="PR02045">
    <property type="entry name" value="F138DOMAIN"/>
</dbReference>
<dbReference type="Proteomes" id="UP000008225">
    <property type="component" value="Chromosome 3"/>
</dbReference>
<dbReference type="AlphaFoldDB" id="A0A8I3ZYK7"/>
<evidence type="ECO:0000313" key="1">
    <source>
        <dbReference type="Ensembl" id="ENSCJAP00000079847.1"/>
    </source>
</evidence>
<evidence type="ECO:0000313" key="2">
    <source>
        <dbReference type="Proteomes" id="UP000008225"/>
    </source>
</evidence>
<reference evidence="1" key="2">
    <citation type="submission" date="2025-08" db="UniProtKB">
        <authorList>
            <consortium name="Ensembl"/>
        </authorList>
    </citation>
    <scope>IDENTIFICATION</scope>
</reference>
<name>A0A8I3ZYK7_CALJA</name>
<sequence>MVPFLLLFSFRIPGSSNSPASASSVAGITSIHYHAQLIFVLLVKMGFHHVAKASLKLLTSCDLPPLASQNSGITGVRHCTRPPISSF</sequence>
<dbReference type="Ensembl" id="ENSCJAT00000124462.1">
    <property type="protein sequence ID" value="ENSCJAP00000079847.1"/>
    <property type="gene ID" value="ENSCJAG00000080009.1"/>
</dbReference>
<reference evidence="1" key="3">
    <citation type="submission" date="2025-09" db="UniProtKB">
        <authorList>
            <consortium name="Ensembl"/>
        </authorList>
    </citation>
    <scope>IDENTIFICATION</scope>
</reference>